<dbReference type="InterPro" id="IPR034746">
    <property type="entry name" value="POTRA"/>
</dbReference>
<dbReference type="EMBL" id="JAMDLW010000001">
    <property type="protein sequence ID" value="MCY9518141.1"/>
    <property type="molecule type" value="Genomic_DNA"/>
</dbReference>
<evidence type="ECO:0000256" key="5">
    <source>
        <dbReference type="ARBA" id="ARBA00022989"/>
    </source>
</evidence>
<dbReference type="PROSITE" id="PS51779">
    <property type="entry name" value="POTRA"/>
    <property type="match status" value="1"/>
</dbReference>
<keyword evidence="3 8" id="KW-0132">Cell division</keyword>
<comment type="caution">
    <text evidence="11">The sequence shown here is derived from an EMBL/GenBank/DDBJ whole genome shotgun (WGS) entry which is preliminary data.</text>
</comment>
<comment type="subcellular location">
    <subcellularLocation>
        <location evidence="8">Cell membrane</location>
        <topology evidence="8">Single-pass type II membrane protein</topology>
    </subcellularLocation>
    <subcellularLocation>
        <location evidence="1">Membrane</location>
    </subcellularLocation>
    <text evidence="8">Localizes to the division septum.</text>
</comment>
<reference evidence="11 12" key="1">
    <citation type="submission" date="2022-05" db="EMBL/GenBank/DDBJ databases">
        <title>Genome Sequencing of Bee-Associated Microbes.</title>
        <authorList>
            <person name="Dunlap C."/>
        </authorList>
    </citation>
    <scope>NUCLEOTIDE SEQUENCE [LARGE SCALE GENOMIC DNA]</scope>
    <source>
        <strain evidence="11 12">NRRL NRS-1438</strain>
    </source>
</reference>
<evidence type="ECO:0000256" key="3">
    <source>
        <dbReference type="ARBA" id="ARBA00022618"/>
    </source>
</evidence>
<feature type="region of interest" description="Disordered" evidence="9">
    <location>
        <begin position="248"/>
        <end position="294"/>
    </location>
</feature>
<comment type="function">
    <text evidence="8">Cell division protein that may be involved in stabilizing or promoting the assembly of the division complex.</text>
</comment>
<evidence type="ECO:0000256" key="9">
    <source>
        <dbReference type="SAM" id="MobiDB-lite"/>
    </source>
</evidence>
<dbReference type="InterPro" id="IPR026580">
    <property type="entry name" value="DivIB"/>
</dbReference>
<dbReference type="PANTHER" id="PTHR37820:SF1">
    <property type="entry name" value="CELL DIVISION PROTEIN FTSQ"/>
    <property type="match status" value="1"/>
</dbReference>
<dbReference type="RefSeq" id="WP_254912120.1">
    <property type="nucleotide sequence ID" value="NZ_JAMDLV010000009.1"/>
</dbReference>
<dbReference type="Proteomes" id="UP001207626">
    <property type="component" value="Unassembled WGS sequence"/>
</dbReference>
<feature type="compositionally biased region" description="Polar residues" evidence="9">
    <location>
        <begin position="269"/>
        <end position="282"/>
    </location>
</feature>
<organism evidence="11 12">
    <name type="scientific">Paenibacillus apiarius</name>
    <dbReference type="NCBI Taxonomy" id="46240"/>
    <lineage>
        <taxon>Bacteria</taxon>
        <taxon>Bacillati</taxon>
        <taxon>Bacillota</taxon>
        <taxon>Bacilli</taxon>
        <taxon>Bacillales</taxon>
        <taxon>Paenibacillaceae</taxon>
        <taxon>Paenibacillus</taxon>
    </lineage>
</organism>
<feature type="compositionally biased region" description="Acidic residues" evidence="9">
    <location>
        <begin position="251"/>
        <end position="265"/>
    </location>
</feature>
<evidence type="ECO:0000259" key="10">
    <source>
        <dbReference type="PROSITE" id="PS51779"/>
    </source>
</evidence>
<evidence type="ECO:0000313" key="12">
    <source>
        <dbReference type="Proteomes" id="UP001207626"/>
    </source>
</evidence>
<keyword evidence="12" id="KW-1185">Reference proteome</keyword>
<proteinExistence type="inferred from homology"/>
<protein>
    <recommendedName>
        <fullName evidence="8">Cell division protein DivIB</fullName>
    </recommendedName>
</protein>
<evidence type="ECO:0000256" key="8">
    <source>
        <dbReference type="HAMAP-Rule" id="MF_00912"/>
    </source>
</evidence>
<dbReference type="PANTHER" id="PTHR37820">
    <property type="entry name" value="CELL DIVISION PROTEIN DIVIB"/>
    <property type="match status" value="1"/>
</dbReference>
<comment type="similarity">
    <text evidence="8">Belongs to the FtsQ/DivIB family. DivIB subfamily.</text>
</comment>
<dbReference type="Gene3D" id="3.10.20.310">
    <property type="entry name" value="membrane protein fhac"/>
    <property type="match status" value="1"/>
</dbReference>
<dbReference type="Pfam" id="PF08478">
    <property type="entry name" value="POTRA_1"/>
    <property type="match status" value="1"/>
</dbReference>
<keyword evidence="4 8" id="KW-0812">Transmembrane</keyword>
<dbReference type="InterPro" id="IPR013685">
    <property type="entry name" value="POTRA_FtsQ_type"/>
</dbReference>
<feature type="transmembrane region" description="Helical" evidence="8">
    <location>
        <begin position="26"/>
        <end position="43"/>
    </location>
</feature>
<dbReference type="Gene3D" id="3.40.50.10960">
    <property type="match status" value="1"/>
</dbReference>
<evidence type="ECO:0000313" key="11">
    <source>
        <dbReference type="EMBL" id="MCY9518141.1"/>
    </source>
</evidence>
<keyword evidence="7 8" id="KW-0131">Cell cycle</keyword>
<keyword evidence="2 8" id="KW-1003">Cell membrane</keyword>
<gene>
    <name evidence="8" type="primary">divIB</name>
    <name evidence="11" type="ORF">M5X09_00455</name>
</gene>
<sequence length="294" mass="32775">MNPLQARTIPPLPDKPQKKKRKATKLIWLLFVLFIVLLGVLFFRSPISKISQVRWIGEHFVTKADLTETSGLRPGEPFFGTSSKAVAERIQAKYPFVKSVQVNKQFPGSVEVHIHEYAAVAYELTADGMMQACLENGSVVKLDERLKTVLEKPMLTQWDGQQEMKSKLSKELANIPKGLLADISEIRFYPSSSYPDRIKLYTRSGFEVVTSVAFLHDKIAYLSGVVETQEPGRITMLKADSYIPYSSLPASEEEVEPGSEVEDAADAGTDSQEANDSGTENQMEPDAEKNSQDE</sequence>
<dbReference type="InterPro" id="IPR050487">
    <property type="entry name" value="FtsQ_DivIB"/>
</dbReference>
<evidence type="ECO:0000256" key="1">
    <source>
        <dbReference type="ARBA" id="ARBA00004370"/>
    </source>
</evidence>
<evidence type="ECO:0000256" key="6">
    <source>
        <dbReference type="ARBA" id="ARBA00023136"/>
    </source>
</evidence>
<keyword evidence="5 8" id="KW-1133">Transmembrane helix</keyword>
<name>A0ABT4DLQ2_9BACL</name>
<evidence type="ECO:0000256" key="2">
    <source>
        <dbReference type="ARBA" id="ARBA00022475"/>
    </source>
</evidence>
<keyword evidence="6 8" id="KW-0472">Membrane</keyword>
<evidence type="ECO:0000256" key="4">
    <source>
        <dbReference type="ARBA" id="ARBA00022692"/>
    </source>
</evidence>
<evidence type="ECO:0000256" key="7">
    <source>
        <dbReference type="ARBA" id="ARBA00023306"/>
    </source>
</evidence>
<dbReference type="HAMAP" id="MF_00912">
    <property type="entry name" value="DivIB"/>
    <property type="match status" value="1"/>
</dbReference>
<feature type="domain" description="POTRA" evidence="10">
    <location>
        <begin position="48"/>
        <end position="117"/>
    </location>
</feature>
<accession>A0ABT4DLQ2</accession>